<feature type="chain" id="PRO_5012684162" evidence="1">
    <location>
        <begin position="41"/>
        <end position="947"/>
    </location>
</feature>
<dbReference type="RefSeq" id="WP_087145701.1">
    <property type="nucleotide sequence ID" value="NZ_FUKJ01000027.1"/>
</dbReference>
<sequence>MINKTDAPPLRQWDFFLRLISAGGAAFWLVLIFSISSAQAATPAANSSISNQASASYTDATGANKTILSNEVFTTVTQVAALDLTNGNTKTVVAGGTAYMPHTLTNLGNGSDAFTLPLVGASGGTFSSLQIFLDADGNGVPDSATPLCGTGATPALCANFTTPSILAGGTYKFVVALQVPAGTVAGAFGTTTVTAKSVLTPTVTNVDIDTVNVTTEPAFNVTKTISTPGGAPSPAACNGTDYSVASCKTAIYTLSYTNTGATGNLYLEDVIGSGTTAGMEYIAGTAVWSGSATGLTDAASGDPTNIDYQALNGASVITTSGAGTIKAVIANVASGGNGTITFRVGIKSTAAVGISQTSNTAKYGVETLATVSGSTAITTNTNSSSYAVTQSYSVVANNLSSAVTDESPDSSATGNNLVTAASAAPGSTVVFDNYIWNTGTGTDTFDITLSTGNFPTGTTFEIFKADGVTPLSNSAGSTAADTGPLAAGASYKVVVKAIIPVDACSAGTCPTGPFTVDVTATSAADNTKSNKVFDQLTAISAPTVDVTNSAAGTSGSAPNLDPVSTTATTTNTIAAGATTTLDLFVKNRGSSVDNYNLEYSSSSNFSAGTMPVGWTVSFRTTSDGTTNGACSATSGSAITNTGSVAGSNGQVKVCAIVTAPANATAGTTDVYFKAVSGATGAFDVKHDAVTISNNAVLSLTTPGNGQLAPGASVVYLHDLTNSGNLSCGGDFTVSIAGVNTGWSVSVYHDNGGTAGVVDGTDTLLVSKSGTSIQVQHSDLLGSLAIGSTKKLLVKIIAPAGAASGDSDSITISVVDKGTSVCTTTPINDVVSVVIGQLLLDKLQANDVLCDGNADGAFVSTGLQAKPGECLIYKVTGTVQGTASVTAVTLNDSTPTFTTYQSGFTCSTGAALPAAPAAGYTGGLSCGPIATMAPGASAGMTFVVKVNP</sequence>
<evidence type="ECO:0000313" key="3">
    <source>
        <dbReference type="Proteomes" id="UP000195442"/>
    </source>
</evidence>
<protein>
    <submittedName>
        <fullName evidence="2">Conserved repeat domain protein</fullName>
    </submittedName>
</protein>
<dbReference type="OrthoDB" id="28777at2"/>
<evidence type="ECO:0000256" key="1">
    <source>
        <dbReference type="SAM" id="SignalP"/>
    </source>
</evidence>
<dbReference type="EMBL" id="FUKJ01000027">
    <property type="protein sequence ID" value="SJM89587.1"/>
    <property type="molecule type" value="Genomic_DNA"/>
</dbReference>
<feature type="signal peptide" evidence="1">
    <location>
        <begin position="1"/>
        <end position="40"/>
    </location>
</feature>
<name>A0A1R4H010_9GAMM</name>
<keyword evidence="3" id="KW-1185">Reference proteome</keyword>
<dbReference type="AlphaFoldDB" id="A0A1R4H010"/>
<proteinExistence type="predicted"/>
<evidence type="ECO:0000313" key="2">
    <source>
        <dbReference type="EMBL" id="SJM89587.1"/>
    </source>
</evidence>
<gene>
    <name evidence="2" type="ORF">CRENPOLYSF2_1220005</name>
</gene>
<accession>A0A1R4H010</accession>
<organism evidence="2 3">
    <name type="scientific">Crenothrix polyspora</name>
    <dbReference type="NCBI Taxonomy" id="360316"/>
    <lineage>
        <taxon>Bacteria</taxon>
        <taxon>Pseudomonadati</taxon>
        <taxon>Pseudomonadota</taxon>
        <taxon>Gammaproteobacteria</taxon>
        <taxon>Methylococcales</taxon>
        <taxon>Crenotrichaceae</taxon>
        <taxon>Crenothrix</taxon>
    </lineage>
</organism>
<reference evidence="3" key="1">
    <citation type="submission" date="2017-02" db="EMBL/GenBank/DDBJ databases">
        <authorList>
            <person name="Daims H."/>
        </authorList>
    </citation>
    <scope>NUCLEOTIDE SEQUENCE [LARGE SCALE GENOMIC DNA]</scope>
</reference>
<dbReference type="Proteomes" id="UP000195442">
    <property type="component" value="Unassembled WGS sequence"/>
</dbReference>
<keyword evidence="1" id="KW-0732">Signal</keyword>